<gene>
    <name evidence="9" type="ORF">GGR30_002795</name>
</gene>
<sequence length="252" mass="27238">MLRQSLSAFFKFILVVFALVVLWQAVVSVFHLPRYILPAPLSVATRLWTGHAYLLSEALVTLREIIAGFAAGALFGAGSAFLLAGFPRFGRLVWPALIVLQSFPVFVIAPMLVLWFGFGITSKIVMTMIIVFFPVASNFADGLSRTDGAIVKAAHLDGAGHWQLLVLIRLPLAMPQLFSGLRIAAPLAPLGAVVGEWVGAAGGLGFVMVQANARMQSDTVFAAMFILALEAVLFRKAVDLAAPFFTRWSPHQ</sequence>
<evidence type="ECO:0000256" key="5">
    <source>
        <dbReference type="ARBA" id="ARBA00022989"/>
    </source>
</evidence>
<comment type="subcellular location">
    <subcellularLocation>
        <location evidence="1 7">Cell membrane</location>
        <topology evidence="1 7">Multi-pass membrane protein</topology>
    </subcellularLocation>
</comment>
<protein>
    <submittedName>
        <fullName evidence="9">Putative hydroxymethylpyrimidine transport system permease protein</fullName>
    </submittedName>
</protein>
<feature type="transmembrane region" description="Helical" evidence="7">
    <location>
        <begin position="65"/>
        <end position="86"/>
    </location>
</feature>
<evidence type="ECO:0000256" key="2">
    <source>
        <dbReference type="ARBA" id="ARBA00022448"/>
    </source>
</evidence>
<feature type="transmembrane region" description="Helical" evidence="7">
    <location>
        <begin position="220"/>
        <end position="238"/>
    </location>
</feature>
<evidence type="ECO:0000256" key="1">
    <source>
        <dbReference type="ARBA" id="ARBA00004651"/>
    </source>
</evidence>
<organism evidence="9 10">
    <name type="scientific">Martelella radicis</name>
    <dbReference type="NCBI Taxonomy" id="1397476"/>
    <lineage>
        <taxon>Bacteria</taxon>
        <taxon>Pseudomonadati</taxon>
        <taxon>Pseudomonadota</taxon>
        <taxon>Alphaproteobacteria</taxon>
        <taxon>Hyphomicrobiales</taxon>
        <taxon>Aurantimonadaceae</taxon>
        <taxon>Martelella</taxon>
    </lineage>
</organism>
<accession>A0A7W6PAH3</accession>
<dbReference type="GO" id="GO:0055085">
    <property type="term" value="P:transmembrane transport"/>
    <property type="evidence" value="ECO:0007669"/>
    <property type="project" value="InterPro"/>
</dbReference>
<dbReference type="PANTHER" id="PTHR30151:SF20">
    <property type="entry name" value="ABC TRANSPORTER PERMEASE PROTEIN HI_0355-RELATED"/>
    <property type="match status" value="1"/>
</dbReference>
<evidence type="ECO:0000313" key="10">
    <source>
        <dbReference type="Proteomes" id="UP000530571"/>
    </source>
</evidence>
<keyword evidence="4 7" id="KW-0812">Transmembrane</keyword>
<dbReference type="SUPFAM" id="SSF161098">
    <property type="entry name" value="MetI-like"/>
    <property type="match status" value="1"/>
</dbReference>
<dbReference type="PANTHER" id="PTHR30151">
    <property type="entry name" value="ALKANE SULFONATE ABC TRANSPORTER-RELATED, MEMBRANE SUBUNIT"/>
    <property type="match status" value="1"/>
</dbReference>
<feature type="domain" description="ABC transmembrane type-1" evidence="8">
    <location>
        <begin position="58"/>
        <end position="238"/>
    </location>
</feature>
<feature type="transmembrane region" description="Helical" evidence="7">
    <location>
        <begin position="93"/>
        <end position="118"/>
    </location>
</feature>
<proteinExistence type="inferred from homology"/>
<evidence type="ECO:0000256" key="7">
    <source>
        <dbReference type="RuleBase" id="RU363032"/>
    </source>
</evidence>
<keyword evidence="10" id="KW-1185">Reference proteome</keyword>
<evidence type="ECO:0000256" key="4">
    <source>
        <dbReference type="ARBA" id="ARBA00022692"/>
    </source>
</evidence>
<dbReference type="Gene3D" id="1.10.3720.10">
    <property type="entry name" value="MetI-like"/>
    <property type="match status" value="1"/>
</dbReference>
<name>A0A7W6PAH3_9HYPH</name>
<dbReference type="EMBL" id="JACIDZ010000009">
    <property type="protein sequence ID" value="MBB4122860.1"/>
    <property type="molecule type" value="Genomic_DNA"/>
</dbReference>
<evidence type="ECO:0000256" key="3">
    <source>
        <dbReference type="ARBA" id="ARBA00022475"/>
    </source>
</evidence>
<evidence type="ECO:0000259" key="8">
    <source>
        <dbReference type="PROSITE" id="PS50928"/>
    </source>
</evidence>
<dbReference type="PROSITE" id="PS50928">
    <property type="entry name" value="ABC_TM1"/>
    <property type="match status" value="1"/>
</dbReference>
<keyword evidence="6 7" id="KW-0472">Membrane</keyword>
<dbReference type="InterPro" id="IPR000515">
    <property type="entry name" value="MetI-like"/>
</dbReference>
<dbReference type="RefSeq" id="WP_183487259.1">
    <property type="nucleotide sequence ID" value="NZ_JACIDZ010000009.1"/>
</dbReference>
<dbReference type="GO" id="GO:0005886">
    <property type="term" value="C:plasma membrane"/>
    <property type="evidence" value="ECO:0007669"/>
    <property type="project" value="UniProtKB-SubCell"/>
</dbReference>
<dbReference type="Proteomes" id="UP000530571">
    <property type="component" value="Unassembled WGS sequence"/>
</dbReference>
<comment type="similarity">
    <text evidence="7">Belongs to the binding-protein-dependent transport system permease family.</text>
</comment>
<dbReference type="CDD" id="cd06261">
    <property type="entry name" value="TM_PBP2"/>
    <property type="match status" value="1"/>
</dbReference>
<keyword evidence="3" id="KW-1003">Cell membrane</keyword>
<feature type="transmembrane region" description="Helical" evidence="7">
    <location>
        <begin position="124"/>
        <end position="143"/>
    </location>
</feature>
<dbReference type="InterPro" id="IPR035906">
    <property type="entry name" value="MetI-like_sf"/>
</dbReference>
<dbReference type="Pfam" id="PF00528">
    <property type="entry name" value="BPD_transp_1"/>
    <property type="match status" value="1"/>
</dbReference>
<evidence type="ECO:0000256" key="6">
    <source>
        <dbReference type="ARBA" id="ARBA00023136"/>
    </source>
</evidence>
<feature type="transmembrane region" description="Helical" evidence="7">
    <location>
        <begin position="12"/>
        <end position="32"/>
    </location>
</feature>
<feature type="transmembrane region" description="Helical" evidence="7">
    <location>
        <begin position="190"/>
        <end position="208"/>
    </location>
</feature>
<keyword evidence="2 7" id="KW-0813">Transport</keyword>
<dbReference type="AlphaFoldDB" id="A0A7W6PAH3"/>
<reference evidence="9 10" key="1">
    <citation type="submission" date="2020-08" db="EMBL/GenBank/DDBJ databases">
        <title>Genomic Encyclopedia of Type Strains, Phase IV (KMG-IV): sequencing the most valuable type-strain genomes for metagenomic binning, comparative biology and taxonomic classification.</title>
        <authorList>
            <person name="Goeker M."/>
        </authorList>
    </citation>
    <scope>NUCLEOTIDE SEQUENCE [LARGE SCALE GENOMIC DNA]</scope>
    <source>
        <strain evidence="9 10">DSM 28101</strain>
    </source>
</reference>
<keyword evidence="5 7" id="KW-1133">Transmembrane helix</keyword>
<comment type="caution">
    <text evidence="9">The sequence shown here is derived from an EMBL/GenBank/DDBJ whole genome shotgun (WGS) entry which is preliminary data.</text>
</comment>
<evidence type="ECO:0000313" key="9">
    <source>
        <dbReference type="EMBL" id="MBB4122860.1"/>
    </source>
</evidence>